<dbReference type="InterPro" id="IPR020568">
    <property type="entry name" value="Ribosomal_Su5_D2-typ_SF"/>
</dbReference>
<dbReference type="CDD" id="cd01121">
    <property type="entry name" value="RadA_SMS_N"/>
    <property type="match status" value="1"/>
</dbReference>
<dbReference type="PANTHER" id="PTHR32472:SF10">
    <property type="entry name" value="DNA REPAIR PROTEIN RADA-LIKE PROTEIN"/>
    <property type="match status" value="1"/>
</dbReference>
<keyword evidence="2" id="KW-0547">Nucleotide-binding</keyword>
<dbReference type="Gene3D" id="3.40.50.300">
    <property type="entry name" value="P-loop containing nucleotide triphosphate hydrolases"/>
    <property type="match status" value="1"/>
</dbReference>
<dbReference type="GO" id="GO:0140664">
    <property type="term" value="F:ATP-dependent DNA damage sensor activity"/>
    <property type="evidence" value="ECO:0007669"/>
    <property type="project" value="InterPro"/>
</dbReference>
<dbReference type="OrthoDB" id="41505at2759"/>
<dbReference type="SUPFAM" id="SSF54211">
    <property type="entry name" value="Ribosomal protein S5 domain 2-like"/>
    <property type="match status" value="1"/>
</dbReference>
<dbReference type="Pfam" id="PF13541">
    <property type="entry name" value="ChlI"/>
    <property type="match status" value="1"/>
</dbReference>
<keyword evidence="5" id="KW-0378">Hydrolase</keyword>
<keyword evidence="3" id="KW-0227">DNA damage</keyword>
<dbReference type="InterPro" id="IPR004504">
    <property type="entry name" value="DNA_repair_RadA"/>
</dbReference>
<dbReference type="SMART" id="SM00382">
    <property type="entry name" value="AAA"/>
    <property type="match status" value="1"/>
</dbReference>
<reference evidence="12 13" key="1">
    <citation type="journal article" date="2013" name="BMC Genomics">
        <title>The miniature genome of a carnivorous plant Genlisea aurea contains a low number of genes and short non-coding sequences.</title>
        <authorList>
            <person name="Leushkin E.V."/>
            <person name="Sutormin R.A."/>
            <person name="Nabieva E.R."/>
            <person name="Penin A.A."/>
            <person name="Kondrashov A.S."/>
            <person name="Logacheva M.D."/>
        </authorList>
    </citation>
    <scope>NUCLEOTIDE SEQUENCE [LARGE SCALE GENOMIC DNA]</scope>
</reference>
<dbReference type="PROSITE" id="PS50162">
    <property type="entry name" value="RECA_2"/>
    <property type="match status" value="1"/>
</dbReference>
<evidence type="ECO:0000256" key="4">
    <source>
        <dbReference type="ARBA" id="ARBA00022771"/>
    </source>
</evidence>
<comment type="caution">
    <text evidence="12">The sequence shown here is derived from an EMBL/GenBank/DDBJ whole genome shotgun (WGS) entry which is preliminary data.</text>
</comment>
<feature type="non-terminal residue" evidence="12">
    <location>
        <position position="1"/>
    </location>
</feature>
<gene>
    <name evidence="12" type="ORF">M569_03671</name>
</gene>
<name>S8CUN7_9LAMI</name>
<dbReference type="Gene3D" id="3.30.230.10">
    <property type="match status" value="1"/>
</dbReference>
<dbReference type="Proteomes" id="UP000015453">
    <property type="component" value="Unassembled WGS sequence"/>
</dbReference>
<dbReference type="GO" id="GO:0003684">
    <property type="term" value="F:damaged DNA binding"/>
    <property type="evidence" value="ECO:0007669"/>
    <property type="project" value="InterPro"/>
</dbReference>
<dbReference type="FunFam" id="3.30.230.10:FF:000053">
    <property type="entry name" value="DNA repair protein radA isogeny"/>
    <property type="match status" value="1"/>
</dbReference>
<accession>S8CUN7</accession>
<dbReference type="Pfam" id="PF13481">
    <property type="entry name" value="AAA_25"/>
    <property type="match status" value="1"/>
</dbReference>
<evidence type="ECO:0000256" key="6">
    <source>
        <dbReference type="ARBA" id="ARBA00022833"/>
    </source>
</evidence>
<dbReference type="FunFam" id="3.40.50.300:FF:000050">
    <property type="entry name" value="DNA repair protein RadA"/>
    <property type="match status" value="1"/>
</dbReference>
<evidence type="ECO:0000256" key="8">
    <source>
        <dbReference type="ARBA" id="ARBA00023016"/>
    </source>
</evidence>
<evidence type="ECO:0000256" key="7">
    <source>
        <dbReference type="ARBA" id="ARBA00022840"/>
    </source>
</evidence>
<keyword evidence="1" id="KW-0479">Metal-binding</keyword>
<dbReference type="GO" id="GO:0000725">
    <property type="term" value="P:recombinational repair"/>
    <property type="evidence" value="ECO:0007669"/>
    <property type="project" value="TreeGrafter"/>
</dbReference>
<protein>
    <recommendedName>
        <fullName evidence="11">RecA family profile 1 domain-containing protein</fullName>
    </recommendedName>
</protein>
<keyword evidence="10" id="KW-0234">DNA repair</keyword>
<dbReference type="PRINTS" id="PR01874">
    <property type="entry name" value="DNAREPAIRADA"/>
</dbReference>
<feature type="domain" description="RecA family profile 1" evidence="11">
    <location>
        <begin position="82"/>
        <end position="236"/>
    </location>
</feature>
<evidence type="ECO:0000256" key="2">
    <source>
        <dbReference type="ARBA" id="ARBA00022741"/>
    </source>
</evidence>
<organism evidence="12 13">
    <name type="scientific">Genlisea aurea</name>
    <dbReference type="NCBI Taxonomy" id="192259"/>
    <lineage>
        <taxon>Eukaryota</taxon>
        <taxon>Viridiplantae</taxon>
        <taxon>Streptophyta</taxon>
        <taxon>Embryophyta</taxon>
        <taxon>Tracheophyta</taxon>
        <taxon>Spermatophyta</taxon>
        <taxon>Magnoliopsida</taxon>
        <taxon>eudicotyledons</taxon>
        <taxon>Gunneridae</taxon>
        <taxon>Pentapetalae</taxon>
        <taxon>asterids</taxon>
        <taxon>lamiids</taxon>
        <taxon>Lamiales</taxon>
        <taxon>Lentibulariaceae</taxon>
        <taxon>Genlisea</taxon>
    </lineage>
</organism>
<feature type="non-terminal residue" evidence="12">
    <location>
        <position position="475"/>
    </location>
</feature>
<keyword evidence="9" id="KW-0238">DNA-binding</keyword>
<dbReference type="GO" id="GO:0005524">
    <property type="term" value="F:ATP binding"/>
    <property type="evidence" value="ECO:0007669"/>
    <property type="project" value="UniProtKB-KW"/>
</dbReference>
<dbReference type="AlphaFoldDB" id="S8CUN7"/>
<dbReference type="Pfam" id="PF18073">
    <property type="entry name" value="Zn_ribbon_LapB"/>
    <property type="match status" value="1"/>
</dbReference>
<dbReference type="GO" id="GO:0008270">
    <property type="term" value="F:zinc ion binding"/>
    <property type="evidence" value="ECO:0007669"/>
    <property type="project" value="UniProtKB-KW"/>
</dbReference>
<keyword evidence="4" id="KW-0863">Zinc-finger</keyword>
<keyword evidence="8" id="KW-0346">Stress response</keyword>
<keyword evidence="7" id="KW-0067">ATP-binding</keyword>
<evidence type="ECO:0000256" key="3">
    <source>
        <dbReference type="ARBA" id="ARBA00022763"/>
    </source>
</evidence>
<evidence type="ECO:0000313" key="12">
    <source>
        <dbReference type="EMBL" id="EPS71084.1"/>
    </source>
</evidence>
<evidence type="ECO:0000256" key="5">
    <source>
        <dbReference type="ARBA" id="ARBA00022801"/>
    </source>
</evidence>
<proteinExistence type="predicted"/>
<evidence type="ECO:0000256" key="9">
    <source>
        <dbReference type="ARBA" id="ARBA00023125"/>
    </source>
</evidence>
<keyword evidence="13" id="KW-1185">Reference proteome</keyword>
<dbReference type="InterPro" id="IPR027417">
    <property type="entry name" value="P-loop_NTPase"/>
</dbReference>
<dbReference type="InterPro" id="IPR003593">
    <property type="entry name" value="AAA+_ATPase"/>
</dbReference>
<evidence type="ECO:0000256" key="1">
    <source>
        <dbReference type="ARBA" id="ARBA00022723"/>
    </source>
</evidence>
<dbReference type="NCBIfam" id="TIGR00416">
    <property type="entry name" value="sms"/>
    <property type="match status" value="1"/>
</dbReference>
<dbReference type="InterPro" id="IPR020588">
    <property type="entry name" value="RecA_ATP-bd"/>
</dbReference>
<sequence>SKKGKTRSVYVCQNCGNTKGQWWGYCKDCGETGTLKLFSAGSVEKNVSGKNVIRSWFPNEISENKPVRIRDVCNRMDAVNWRIHLPGTFGDEVQRVLGGGLVPGSLVLVGGEPGVGKSTLLLQVAALLSEEVSTGDPAKVLYVSGEESIEQIANRADRLQIVTEELFLYSSTDIEEILQQAQVLSPKAIIVDSIQTVYLKGVSGVVGSTTQVKECATALLRFAKKSCIPVFLVGHVTKSGDIAGPQVLEHIVDVVLYMEGEKSSSHRLLRAIKNRYGSTDELGVFEMLQSGLQGVSNPSEMFLSEHHSTESHYLAGRAVAVVMDGSRAFLIEIQALCIVGTSGGRHVNGVSSSRADMIISVIMKQAGLKLQENRIFINVVSGFSLSETGGDLAVAAAVCSSFLESPIPKGVAFIAEIGLGGELRMVPQLERRVNTLSKLGYEKCVIPKSAAVKLQSQGMEIVGCKDLKEMIAAIF</sequence>
<evidence type="ECO:0000259" key="11">
    <source>
        <dbReference type="PROSITE" id="PS50162"/>
    </source>
</evidence>
<evidence type="ECO:0000313" key="13">
    <source>
        <dbReference type="Proteomes" id="UP000015453"/>
    </source>
</evidence>
<dbReference type="GO" id="GO:0016787">
    <property type="term" value="F:hydrolase activity"/>
    <property type="evidence" value="ECO:0007669"/>
    <property type="project" value="UniProtKB-KW"/>
</dbReference>
<dbReference type="InterPro" id="IPR014721">
    <property type="entry name" value="Ribsml_uS5_D2-typ_fold_subgr"/>
</dbReference>
<dbReference type="InterPro" id="IPR041166">
    <property type="entry name" value="Rubredoxin_2"/>
</dbReference>
<dbReference type="SUPFAM" id="SSF52540">
    <property type="entry name" value="P-loop containing nucleoside triphosphate hydrolases"/>
    <property type="match status" value="1"/>
</dbReference>
<keyword evidence="6" id="KW-0862">Zinc</keyword>
<evidence type="ECO:0000256" key="10">
    <source>
        <dbReference type="ARBA" id="ARBA00023204"/>
    </source>
</evidence>
<dbReference type="PANTHER" id="PTHR32472">
    <property type="entry name" value="DNA REPAIR PROTEIN RADA"/>
    <property type="match status" value="1"/>
</dbReference>
<dbReference type="EMBL" id="AUSU01001411">
    <property type="protein sequence ID" value="EPS71084.1"/>
    <property type="molecule type" value="Genomic_DNA"/>
</dbReference>